<proteinExistence type="inferred from homology"/>
<reference evidence="8 9" key="1">
    <citation type="submission" date="2016-08" db="EMBL/GenBank/DDBJ databases">
        <title>A Parts List for Fungal Cellulosomes Revealed by Comparative Genomics.</title>
        <authorList>
            <consortium name="DOE Joint Genome Institute"/>
            <person name="Haitjema C.H."/>
            <person name="Gilmore S.P."/>
            <person name="Henske J.K."/>
            <person name="Solomon K.V."/>
            <person name="De Groot R."/>
            <person name="Kuo A."/>
            <person name="Mondo S.J."/>
            <person name="Salamov A.A."/>
            <person name="Labutti K."/>
            <person name="Zhao Z."/>
            <person name="Chiniquy J."/>
            <person name="Barry K."/>
            <person name="Brewer H.M."/>
            <person name="Purvine S.O."/>
            <person name="Wright A.T."/>
            <person name="Boxma B."/>
            <person name="Van Alen T."/>
            <person name="Hackstein J.H."/>
            <person name="Baker S.E."/>
            <person name="Grigoriev I.V."/>
            <person name="O'Malley M.A."/>
        </authorList>
    </citation>
    <scope>NUCLEOTIDE SEQUENCE [LARGE SCALE GENOMIC DNA]</scope>
    <source>
        <strain evidence="8 9">S4</strain>
    </source>
</reference>
<dbReference type="EMBL" id="MCFG01000059">
    <property type="protein sequence ID" value="ORX84084.1"/>
    <property type="molecule type" value="Genomic_DNA"/>
</dbReference>
<evidence type="ECO:0000256" key="5">
    <source>
        <dbReference type="RuleBase" id="RU361153"/>
    </source>
</evidence>
<keyword evidence="9" id="KW-1185">Reference proteome</keyword>
<dbReference type="PANTHER" id="PTHR31297:SF17">
    <property type="entry name" value="ENDOGLUCANASE"/>
    <property type="match status" value="1"/>
</dbReference>
<protein>
    <submittedName>
        <fullName evidence="8">Glycoside hydrolase</fullName>
    </submittedName>
</protein>
<dbReference type="OrthoDB" id="412536at2759"/>
<keyword evidence="2" id="KW-0732">Signal</keyword>
<dbReference type="Pfam" id="PF00150">
    <property type="entry name" value="Cellulase"/>
    <property type="match status" value="1"/>
</dbReference>
<comment type="similarity">
    <text evidence="1 5">Belongs to the glycosyl hydrolase 5 (cellulase A) family.</text>
</comment>
<evidence type="ECO:0000256" key="3">
    <source>
        <dbReference type="ARBA" id="ARBA00022801"/>
    </source>
</evidence>
<evidence type="ECO:0000256" key="1">
    <source>
        <dbReference type="ARBA" id="ARBA00005641"/>
    </source>
</evidence>
<dbReference type="AlphaFoldDB" id="A0A1Y1XFD1"/>
<name>A0A1Y1XFD1_9FUNG</name>
<gene>
    <name evidence="8" type="ORF">BCR32DRAFT_242875</name>
</gene>
<evidence type="ECO:0000259" key="7">
    <source>
        <dbReference type="Pfam" id="PF00150"/>
    </source>
</evidence>
<feature type="transmembrane region" description="Helical" evidence="6">
    <location>
        <begin position="20"/>
        <end position="40"/>
    </location>
</feature>
<reference evidence="8 9" key="2">
    <citation type="submission" date="2016-08" db="EMBL/GenBank/DDBJ databases">
        <title>Pervasive Adenine N6-methylation of Active Genes in Fungi.</title>
        <authorList>
            <consortium name="DOE Joint Genome Institute"/>
            <person name="Mondo S.J."/>
            <person name="Dannebaum R.O."/>
            <person name="Kuo R.C."/>
            <person name="Labutti K."/>
            <person name="Haridas S."/>
            <person name="Kuo A."/>
            <person name="Salamov A."/>
            <person name="Ahrendt S.R."/>
            <person name="Lipzen A."/>
            <person name="Sullivan W."/>
            <person name="Andreopoulos W.B."/>
            <person name="Clum A."/>
            <person name="Lindquist E."/>
            <person name="Daum C."/>
            <person name="Ramamoorthy G.K."/>
            <person name="Gryganskyi A."/>
            <person name="Culley D."/>
            <person name="Magnuson J.K."/>
            <person name="James T.Y."/>
            <person name="O'Malley M.A."/>
            <person name="Stajich J.E."/>
            <person name="Spatafora J.W."/>
            <person name="Visel A."/>
            <person name="Grigoriev I.V."/>
        </authorList>
    </citation>
    <scope>NUCLEOTIDE SEQUENCE [LARGE SCALE GENOMIC DNA]</scope>
    <source>
        <strain evidence="8 9">S4</strain>
    </source>
</reference>
<keyword evidence="6" id="KW-0812">Transmembrane</keyword>
<dbReference type="InterPro" id="IPR050386">
    <property type="entry name" value="Glycosyl_hydrolase_5"/>
</dbReference>
<comment type="caution">
    <text evidence="8">The sequence shown here is derived from an EMBL/GenBank/DDBJ whole genome shotgun (WGS) entry which is preliminary data.</text>
</comment>
<feature type="domain" description="Glycoside hydrolase family 5" evidence="7">
    <location>
        <begin position="84"/>
        <end position="353"/>
    </location>
</feature>
<dbReference type="STRING" id="1754192.A0A1Y1XFD1"/>
<dbReference type="GO" id="GO:0008422">
    <property type="term" value="F:beta-glucosidase activity"/>
    <property type="evidence" value="ECO:0007669"/>
    <property type="project" value="TreeGrafter"/>
</dbReference>
<dbReference type="Gene3D" id="3.20.20.80">
    <property type="entry name" value="Glycosidases"/>
    <property type="match status" value="1"/>
</dbReference>
<keyword evidence="6" id="KW-0472">Membrane</keyword>
<accession>A0A1Y1XFD1</accession>
<keyword evidence="6" id="KW-1133">Transmembrane helix</keyword>
<evidence type="ECO:0000313" key="8">
    <source>
        <dbReference type="EMBL" id="ORX84084.1"/>
    </source>
</evidence>
<evidence type="ECO:0000256" key="2">
    <source>
        <dbReference type="ARBA" id="ARBA00022729"/>
    </source>
</evidence>
<organism evidence="8 9">
    <name type="scientific">Anaeromyces robustus</name>
    <dbReference type="NCBI Taxonomy" id="1754192"/>
    <lineage>
        <taxon>Eukaryota</taxon>
        <taxon>Fungi</taxon>
        <taxon>Fungi incertae sedis</taxon>
        <taxon>Chytridiomycota</taxon>
        <taxon>Chytridiomycota incertae sedis</taxon>
        <taxon>Neocallimastigomycetes</taxon>
        <taxon>Neocallimastigales</taxon>
        <taxon>Neocallimastigaceae</taxon>
        <taxon>Anaeromyces</taxon>
    </lineage>
</organism>
<dbReference type="InterPro" id="IPR001547">
    <property type="entry name" value="Glyco_hydro_5"/>
</dbReference>
<dbReference type="GO" id="GO:0005576">
    <property type="term" value="C:extracellular region"/>
    <property type="evidence" value="ECO:0007669"/>
    <property type="project" value="TreeGrafter"/>
</dbReference>
<dbReference type="GO" id="GO:0009251">
    <property type="term" value="P:glucan catabolic process"/>
    <property type="evidence" value="ECO:0007669"/>
    <property type="project" value="TreeGrafter"/>
</dbReference>
<evidence type="ECO:0000256" key="6">
    <source>
        <dbReference type="SAM" id="Phobius"/>
    </source>
</evidence>
<dbReference type="Proteomes" id="UP000193944">
    <property type="component" value="Unassembled WGS sequence"/>
</dbReference>
<dbReference type="GO" id="GO:0009986">
    <property type="term" value="C:cell surface"/>
    <property type="evidence" value="ECO:0007669"/>
    <property type="project" value="TreeGrafter"/>
</dbReference>
<dbReference type="PANTHER" id="PTHR31297">
    <property type="entry name" value="GLUCAN ENDO-1,6-BETA-GLUCOSIDASE B"/>
    <property type="match status" value="1"/>
</dbReference>
<evidence type="ECO:0000256" key="4">
    <source>
        <dbReference type="ARBA" id="ARBA00023295"/>
    </source>
</evidence>
<evidence type="ECO:0000313" key="9">
    <source>
        <dbReference type="Proteomes" id="UP000193944"/>
    </source>
</evidence>
<keyword evidence="4 5" id="KW-0326">Glycosidase</keyword>
<dbReference type="SUPFAM" id="SSF51445">
    <property type="entry name" value="(Trans)glycosidases"/>
    <property type="match status" value="1"/>
</dbReference>
<sequence>MILIRKNRITFNLIIINITLYSKIMIMIRIYIAIIIYLSFSKACKINDISSINLIKNIRLGWNFGNALDVECTNWTDFKKDQIASERCWGNIKTTENIFNTLINNGFNLFRIPITWTSHIGSSPNYIIDQEWLVQVREIVNYSYHRGAYVIINSYDNWINIYKSNLEKAKSITKELWKQIAEEFKDYDEHLLFEVMNKPGKMDLSNKYSDGDYESWNFINEINKIFINTVRNANGNNPKRHLLITPYTASFHEESINHLYIPINDNKIIVSINAYVPYNFTYNNSLIFTNTSDIDWLMNTIKEKLLSNNIATIITEFGAVPRKNNDNERIKWAKYFITKASKNGIPCSVWDNGLFDKGNNSFGLIDRNSYTIKYPDYMNILLESSYLHNDNFKTIEYKNNTIKNNIKETKEEKNKDTNNSIVYKRKQNDTNIIIKKYDPNDYNEQKSGKLKPSLSFYSVY</sequence>
<dbReference type="InterPro" id="IPR017853">
    <property type="entry name" value="GH"/>
</dbReference>
<keyword evidence="3 5" id="KW-0378">Hydrolase</keyword>